<evidence type="ECO:0000313" key="9">
    <source>
        <dbReference type="EnsemblMetazoa" id="XP_014243879.1"/>
    </source>
</evidence>
<dbReference type="GO" id="GO:0006506">
    <property type="term" value="P:GPI anchor biosynthetic process"/>
    <property type="evidence" value="ECO:0007669"/>
    <property type="project" value="UniProtKB-UniPathway"/>
</dbReference>
<dbReference type="PANTHER" id="PTHR12250:SF0">
    <property type="entry name" value="GPI ETHANOLAMINE PHOSPHATE TRANSFERASE 1"/>
    <property type="match status" value="1"/>
</dbReference>
<dbReference type="UniPathway" id="UPA00196"/>
<evidence type="ECO:0000256" key="6">
    <source>
        <dbReference type="ARBA" id="ARBA00022824"/>
    </source>
</evidence>
<evidence type="ECO:0000256" key="7">
    <source>
        <dbReference type="RuleBase" id="RU367138"/>
    </source>
</evidence>
<feature type="transmembrane region" description="Helical" evidence="7">
    <location>
        <begin position="569"/>
        <end position="590"/>
    </location>
</feature>
<dbReference type="EnsemblMetazoa" id="XM_014388393.1">
    <property type="protein sequence ID" value="XP_014243879.1"/>
    <property type="gene ID" value="LOC106663512"/>
</dbReference>
<feature type="transmembrane region" description="Helical" evidence="7">
    <location>
        <begin position="528"/>
        <end position="549"/>
    </location>
</feature>
<comment type="pathway">
    <text evidence="2 7">Glycolipid biosynthesis; glycosylphosphatidylinositol-anchor biosynthesis.</text>
</comment>
<evidence type="ECO:0000256" key="3">
    <source>
        <dbReference type="ARBA" id="ARBA00008400"/>
    </source>
</evidence>
<evidence type="ECO:0000313" key="10">
    <source>
        <dbReference type="Proteomes" id="UP000494040"/>
    </source>
</evidence>
<dbReference type="GO" id="GO:0051377">
    <property type="term" value="F:mannose-ethanolamine phosphotransferase activity"/>
    <property type="evidence" value="ECO:0007669"/>
    <property type="project" value="UniProtKB-UniRule"/>
</dbReference>
<keyword evidence="7" id="KW-0812">Transmembrane</keyword>
<dbReference type="Gene3D" id="3.40.720.10">
    <property type="entry name" value="Alkaline Phosphatase, subunit A"/>
    <property type="match status" value="1"/>
</dbReference>
<comment type="function">
    <text evidence="7">Ethanolamine phosphate transferase involved in glycosylphosphatidylinositol-anchor biosynthesis. Transfers ethanolamine phosphate to the first alpha-1,4-linked mannose of the glycosylphosphatidylinositol precursor of GPI-anchor.</text>
</comment>
<dbReference type="PANTHER" id="PTHR12250">
    <property type="entry name" value="PHOSPHATIDYLINOSITOL GLYCAN, CLASS N"/>
    <property type="match status" value="1"/>
</dbReference>
<feature type="transmembrane region" description="Helical" evidence="7">
    <location>
        <begin position="602"/>
        <end position="619"/>
    </location>
</feature>
<feature type="transmembrane region" description="Helical" evidence="7">
    <location>
        <begin position="708"/>
        <end position="731"/>
    </location>
</feature>
<keyword evidence="7" id="KW-0808">Transferase</keyword>
<evidence type="ECO:0000256" key="2">
    <source>
        <dbReference type="ARBA" id="ARBA00004687"/>
    </source>
</evidence>
<dbReference type="GeneID" id="106663512"/>
<dbReference type="Proteomes" id="UP000494040">
    <property type="component" value="Unassembled WGS sequence"/>
</dbReference>
<dbReference type="GO" id="GO:0005789">
    <property type="term" value="C:endoplasmic reticulum membrane"/>
    <property type="evidence" value="ECO:0007669"/>
    <property type="project" value="UniProtKB-SubCell"/>
</dbReference>
<protein>
    <recommendedName>
        <fullName evidence="4 7">GPI ethanolamine phosphate transferase 1</fullName>
        <ecNumber evidence="7">2.-.-.-</ecNumber>
    </recommendedName>
</protein>
<dbReference type="OrthoDB" id="2748310at2759"/>
<feature type="transmembrane region" description="Helical" evidence="7">
    <location>
        <begin position="490"/>
        <end position="507"/>
    </location>
</feature>
<dbReference type="KEGG" id="clec:106663512"/>
<keyword evidence="7" id="KW-1133">Transmembrane helix</keyword>
<dbReference type="AlphaFoldDB" id="A0A8I6RD04"/>
<feature type="transmembrane region" description="Helical" evidence="7">
    <location>
        <begin position="7"/>
        <end position="25"/>
    </location>
</feature>
<feature type="transmembrane region" description="Helical" evidence="7">
    <location>
        <begin position="658"/>
        <end position="676"/>
    </location>
</feature>
<reference evidence="9" key="1">
    <citation type="submission" date="2022-01" db="UniProtKB">
        <authorList>
            <consortium name="EnsemblMetazoa"/>
        </authorList>
    </citation>
    <scope>IDENTIFICATION</scope>
</reference>
<feature type="transmembrane region" description="Helical" evidence="7">
    <location>
        <begin position="791"/>
        <end position="814"/>
    </location>
</feature>
<feature type="transmembrane region" description="Helical" evidence="7">
    <location>
        <begin position="411"/>
        <end position="429"/>
    </location>
</feature>
<dbReference type="SUPFAM" id="SSF53649">
    <property type="entry name" value="Alkaline phosphatase-like"/>
    <property type="match status" value="1"/>
</dbReference>
<dbReference type="RefSeq" id="XP_014243879.1">
    <property type="nucleotide sequence ID" value="XM_014388393.1"/>
</dbReference>
<feature type="transmembrane region" description="Helical" evidence="7">
    <location>
        <begin position="863"/>
        <end position="885"/>
    </location>
</feature>
<dbReference type="InterPro" id="IPR017852">
    <property type="entry name" value="GPI_EtnP_transferase_1_C"/>
</dbReference>
<sequence>MFLYFSVIVNLVFLYFVYILHFKTFTLTKRKECDIKIEPSARRVAIFVSEGLGSDFLFNVTAEDGRERSLLRRVVEGEGAWGVSKCFSQEGSMQGIMALLSGTQYDPSIVLYYAKLVRLKLDNVFSRVDQVYIIGDPYFPEIFEGKKKKNWLVKTWTRKFKEEIDSGGNFFAYDDFAIDNLGELFTDKTRKTDNKTIYVFFLSGVNACVRQSNLFQECVNTLVNLDRQIEKTVRLFESYYNDSSTSFILTSDRNMIKRWKTGRKSGNPENIPFLAWGAGIKRFGRKGSGRMEINNEDVAPLVSVLLGNDSPNNSIGVIPWKIVNIHENQLAGALYCNELLLNDIATVYAQETGNNDYMEALPNVDLNITTLRNQLKDKITERNYSEVAEISKRLFPMHQEQIRLYKSFLKPLIWTLVINLYLGFAFWTLQRAIFNTIIKEEDDTPKLSFWHQLSKANLKQRVIHNAIYDITVAAVACTVGTFFFFKGFPFFLLLSFLLATFIWWRVLKNVKYLINTNFQRQLVESTGPWMIGSLIGTIWFVFGISFPLVRQFLFGISVLVVVFTLNPRVENILLILFVVTSAVFVFLLNFRVMDEDMDTSGLTIGTISWIISMGFYIYYNPGPLRDFGVVALDCTSTGLSLWNALNIRSMRTNEPKTIQFLISWIMLSIGPIFPVLSTQHGIKRFCHVGFGLCATFILLSEYNEVTGLLVFSTFLMILYCMEVRNADMLILAREQRVTKKREHLNKVDIKMAYFLFVLIWSGYILTSTGNYPKLLQQKWTSNFFENFDHLGPVIALLAYKMLIPVAITCSMFGLLYKQLNYSMNQMLEWFLYLNNVACFHLLINAKGEEYPLGEIFQSITNLALSHIIPIAVILLSKILEVYNGIDLQRFFRRN</sequence>
<dbReference type="EC" id="2.-.-.-" evidence="7"/>
<keyword evidence="5 7" id="KW-0337">GPI-anchor biosynthesis</keyword>
<accession>A0A8I6RD04</accession>
<comment type="similarity">
    <text evidence="3 7">Belongs to the PIGG/PIGN/PIGO family. PIGN subfamily.</text>
</comment>
<name>A0A8I6RD04_CIMLE</name>
<organism evidence="9 10">
    <name type="scientific">Cimex lectularius</name>
    <name type="common">Bed bug</name>
    <name type="synonym">Acanthia lectularia</name>
    <dbReference type="NCBI Taxonomy" id="79782"/>
    <lineage>
        <taxon>Eukaryota</taxon>
        <taxon>Metazoa</taxon>
        <taxon>Ecdysozoa</taxon>
        <taxon>Arthropoda</taxon>
        <taxon>Hexapoda</taxon>
        <taxon>Insecta</taxon>
        <taxon>Pterygota</taxon>
        <taxon>Neoptera</taxon>
        <taxon>Paraneoptera</taxon>
        <taxon>Hemiptera</taxon>
        <taxon>Heteroptera</taxon>
        <taxon>Panheteroptera</taxon>
        <taxon>Cimicomorpha</taxon>
        <taxon>Cimicidae</taxon>
        <taxon>Cimex</taxon>
    </lineage>
</organism>
<feature type="transmembrane region" description="Helical" evidence="7">
    <location>
        <begin position="826"/>
        <end position="843"/>
    </location>
</feature>
<keyword evidence="7" id="KW-0472">Membrane</keyword>
<keyword evidence="6 7" id="KW-0256">Endoplasmic reticulum</keyword>
<evidence type="ECO:0000256" key="4">
    <source>
        <dbReference type="ARBA" id="ARBA00020831"/>
    </source>
</evidence>
<keyword evidence="10" id="KW-1185">Reference proteome</keyword>
<dbReference type="Pfam" id="PF04987">
    <property type="entry name" value="PigN"/>
    <property type="match status" value="1"/>
</dbReference>
<evidence type="ECO:0000256" key="1">
    <source>
        <dbReference type="ARBA" id="ARBA00004477"/>
    </source>
</evidence>
<feature type="transmembrane region" description="Helical" evidence="7">
    <location>
        <begin position="466"/>
        <end position="484"/>
    </location>
</feature>
<comment type="subcellular location">
    <subcellularLocation>
        <location evidence="1 7">Endoplasmic reticulum membrane</location>
        <topology evidence="1 7">Multi-pass membrane protein</topology>
    </subcellularLocation>
</comment>
<dbReference type="InterPro" id="IPR017850">
    <property type="entry name" value="Alkaline_phosphatase_core_sf"/>
</dbReference>
<evidence type="ECO:0000259" key="8">
    <source>
        <dbReference type="Pfam" id="PF04987"/>
    </source>
</evidence>
<feature type="transmembrane region" description="Helical" evidence="7">
    <location>
        <begin position="752"/>
        <end position="771"/>
    </location>
</feature>
<proteinExistence type="inferred from homology"/>
<dbReference type="InterPro" id="IPR007070">
    <property type="entry name" value="GPI_EtnP_transferase_1"/>
</dbReference>
<evidence type="ECO:0000256" key="5">
    <source>
        <dbReference type="ARBA" id="ARBA00022502"/>
    </source>
</evidence>
<feature type="domain" description="GPI ethanolamine phosphate transferase 1 C-terminal" evidence="8">
    <location>
        <begin position="404"/>
        <end position="840"/>
    </location>
</feature>